<feature type="region of interest" description="Disordered" evidence="1">
    <location>
        <begin position="345"/>
        <end position="376"/>
    </location>
</feature>
<feature type="compositionally biased region" description="Low complexity" evidence="1">
    <location>
        <begin position="274"/>
        <end position="294"/>
    </location>
</feature>
<dbReference type="InterPro" id="IPR041260">
    <property type="entry name" value="Sld7_C"/>
</dbReference>
<evidence type="ECO:0000313" key="4">
    <source>
        <dbReference type="Proteomes" id="UP000193144"/>
    </source>
</evidence>
<feature type="region of interest" description="Disordered" evidence="1">
    <location>
        <begin position="436"/>
        <end position="502"/>
    </location>
</feature>
<proteinExistence type="predicted"/>
<feature type="region of interest" description="Disordered" evidence="1">
    <location>
        <begin position="258"/>
        <end position="327"/>
    </location>
</feature>
<dbReference type="Proteomes" id="UP000193144">
    <property type="component" value="Unassembled WGS sequence"/>
</dbReference>
<accession>A0A1Y1ZJ84</accession>
<feature type="domain" description="Sld7 C-terminal" evidence="2">
    <location>
        <begin position="324"/>
        <end position="427"/>
    </location>
</feature>
<reference evidence="3 4" key="1">
    <citation type="submission" date="2016-07" db="EMBL/GenBank/DDBJ databases">
        <title>Pervasive Adenine N6-methylation of Active Genes in Fungi.</title>
        <authorList>
            <consortium name="DOE Joint Genome Institute"/>
            <person name="Mondo S.J."/>
            <person name="Dannebaum R.O."/>
            <person name="Kuo R.C."/>
            <person name="Labutti K."/>
            <person name="Haridas S."/>
            <person name="Kuo A."/>
            <person name="Salamov A."/>
            <person name="Ahrendt S.R."/>
            <person name="Lipzen A."/>
            <person name="Sullivan W."/>
            <person name="Andreopoulos W.B."/>
            <person name="Clum A."/>
            <person name="Lindquist E."/>
            <person name="Daum C."/>
            <person name="Ramamoorthy G.K."/>
            <person name="Gryganskyi A."/>
            <person name="Culley D."/>
            <person name="Magnuson J.K."/>
            <person name="James T.Y."/>
            <person name="O'Malley M.A."/>
            <person name="Stajich J.E."/>
            <person name="Spatafora J.W."/>
            <person name="Visel A."/>
            <person name="Grigoriev I.V."/>
        </authorList>
    </citation>
    <scope>NUCLEOTIDE SEQUENCE [LARGE SCALE GENOMIC DNA]</scope>
    <source>
        <strain evidence="3 4">CBS 115471</strain>
    </source>
</reference>
<keyword evidence="4" id="KW-1185">Reference proteome</keyword>
<name>A0A1Y1ZJ84_9PLEO</name>
<organism evidence="3 4">
    <name type="scientific">Clohesyomyces aquaticus</name>
    <dbReference type="NCBI Taxonomy" id="1231657"/>
    <lineage>
        <taxon>Eukaryota</taxon>
        <taxon>Fungi</taxon>
        <taxon>Dikarya</taxon>
        <taxon>Ascomycota</taxon>
        <taxon>Pezizomycotina</taxon>
        <taxon>Dothideomycetes</taxon>
        <taxon>Pleosporomycetidae</taxon>
        <taxon>Pleosporales</taxon>
        <taxon>Lindgomycetaceae</taxon>
        <taxon>Clohesyomyces</taxon>
    </lineage>
</organism>
<dbReference type="EMBL" id="MCFA01000075">
    <property type="protein sequence ID" value="ORY10254.1"/>
    <property type="molecule type" value="Genomic_DNA"/>
</dbReference>
<dbReference type="AlphaFoldDB" id="A0A1Y1ZJ84"/>
<evidence type="ECO:0000256" key="1">
    <source>
        <dbReference type="SAM" id="MobiDB-lite"/>
    </source>
</evidence>
<protein>
    <recommendedName>
        <fullName evidence="2">Sld7 C-terminal domain-containing protein</fullName>
    </recommendedName>
</protein>
<evidence type="ECO:0000313" key="3">
    <source>
        <dbReference type="EMBL" id="ORY10254.1"/>
    </source>
</evidence>
<dbReference type="Pfam" id="PF18596">
    <property type="entry name" value="Sld7_C"/>
    <property type="match status" value="1"/>
</dbReference>
<gene>
    <name evidence="3" type="ORF">BCR34DRAFT_486022</name>
</gene>
<feature type="region of interest" description="Disordered" evidence="1">
    <location>
        <begin position="180"/>
        <end position="213"/>
    </location>
</feature>
<comment type="caution">
    <text evidence="3">The sequence shown here is derived from an EMBL/GenBank/DDBJ whole genome shotgun (WGS) entry which is preliminary data.</text>
</comment>
<evidence type="ECO:0000259" key="2">
    <source>
        <dbReference type="Pfam" id="PF18596"/>
    </source>
</evidence>
<dbReference type="OrthoDB" id="4205424at2759"/>
<sequence length="502" mass="54467">MTDIWTGDILLPNDAILKEIILASSRVASCPAIPPTALRFLSTVNTAQIPLCLAAGPRLDVYTTCEESETWFQSILHAKASSAVEHPNADAAHEWWAHPLSQSPIGILVQVVGDALNERAPRITEILFYGTIAATANPSLPTPPSSSPEYAHAQAQDLPELQVHALPLSSDLLYTPVASAVPPPSPSVSETEPHFLPSVHAEPSAPGSPKRKRDIFDEATQLRRKARRKGGEGVSAAAAKAADTALALAARRPLFVDTKTTPFPDSRPASANDILSRPPSRLHSRSPSISSDIRPLSRKGLHDKRSTLSQVATVPLQPEEPTTETRNKEALSRVVMAAMRMYGLQQRKKNKSRRGSVAPGVDAAEQHTTDEAAAAEEAARDEEYKIIYHQTYKGAALALRKHISTKLLHSQPDCMRDIVEKLLAIFCADPLAEPLRTDHGHPPNLLATPGSQRKHDALPKSTHSQASPFDMPSTGRVLTKKDVDVHVSKGSPYPRRGRIRGR</sequence>